<evidence type="ECO:0000256" key="3">
    <source>
        <dbReference type="PROSITE-ProRule" id="PRU00023"/>
    </source>
</evidence>
<comment type="caution">
    <text evidence="4">The sequence shown here is derived from an EMBL/GenBank/DDBJ whole genome shotgun (WGS) entry which is preliminary data.</text>
</comment>
<keyword evidence="1" id="KW-0677">Repeat</keyword>
<dbReference type="Gene3D" id="1.25.40.20">
    <property type="entry name" value="Ankyrin repeat-containing domain"/>
    <property type="match status" value="1"/>
</dbReference>
<dbReference type="PANTHER" id="PTHR24198:SF165">
    <property type="entry name" value="ANKYRIN REPEAT-CONTAINING PROTEIN-RELATED"/>
    <property type="match status" value="1"/>
</dbReference>
<organism evidence="4 5">
    <name type="scientific">Durusdinium trenchii</name>
    <dbReference type="NCBI Taxonomy" id="1381693"/>
    <lineage>
        <taxon>Eukaryota</taxon>
        <taxon>Sar</taxon>
        <taxon>Alveolata</taxon>
        <taxon>Dinophyceae</taxon>
        <taxon>Suessiales</taxon>
        <taxon>Symbiodiniaceae</taxon>
        <taxon>Durusdinium</taxon>
    </lineage>
</organism>
<dbReference type="InterPro" id="IPR036770">
    <property type="entry name" value="Ankyrin_rpt-contain_sf"/>
</dbReference>
<sequence length="297" mass="32465">MAFLPRLTCLLRTGAAALPRTSAAARCIGTQTPLWRDRQLAAAKRFQAPSGGTTPQKVVKEAYQAAEEEDEFQCARLLWTLKSGPYDADVKAAINAPLNEDGRSLLQAVAAKGLLRPLGYLLDMAANCARKDRLGLTALHEAAQNGQNEAAQLLLTRGRAPSNARDAAGQTPLQLAMEKGSNSTVQTLMRFGANVKLLDASKVPEEAQKLMEWTRSFSERVNEEAAQVQLRRKDVKSLGNEVPHHIVAPKLVLTPIGYCPVNDDGEVYQLKRGVRFAKRRQGPSAPRGKVNWYCPRG</sequence>
<gene>
    <name evidence="4" type="ORF">CCMP2556_LOCUS38264</name>
</gene>
<dbReference type="PANTHER" id="PTHR24198">
    <property type="entry name" value="ANKYRIN REPEAT AND PROTEIN KINASE DOMAIN-CONTAINING PROTEIN"/>
    <property type="match status" value="1"/>
</dbReference>
<evidence type="ECO:0000313" key="4">
    <source>
        <dbReference type="EMBL" id="CAK9077637.1"/>
    </source>
</evidence>
<proteinExistence type="predicted"/>
<keyword evidence="5" id="KW-1185">Reference proteome</keyword>
<dbReference type="PROSITE" id="PS50088">
    <property type="entry name" value="ANK_REPEAT"/>
    <property type="match status" value="2"/>
</dbReference>
<dbReference type="SMART" id="SM00248">
    <property type="entry name" value="ANK"/>
    <property type="match status" value="3"/>
</dbReference>
<keyword evidence="2 3" id="KW-0040">ANK repeat</keyword>
<evidence type="ECO:0000256" key="2">
    <source>
        <dbReference type="ARBA" id="ARBA00023043"/>
    </source>
</evidence>
<dbReference type="EMBL" id="CAXAMN010023439">
    <property type="protein sequence ID" value="CAK9077637.1"/>
    <property type="molecule type" value="Genomic_DNA"/>
</dbReference>
<protein>
    <submittedName>
        <fullName evidence="4">Uncharacterized protein</fullName>
    </submittedName>
</protein>
<feature type="repeat" description="ANK" evidence="3">
    <location>
        <begin position="168"/>
        <end position="200"/>
    </location>
</feature>
<dbReference type="PROSITE" id="PS50297">
    <property type="entry name" value="ANK_REP_REGION"/>
    <property type="match status" value="2"/>
</dbReference>
<evidence type="ECO:0000256" key="1">
    <source>
        <dbReference type="ARBA" id="ARBA00022737"/>
    </source>
</evidence>
<evidence type="ECO:0000313" key="5">
    <source>
        <dbReference type="Proteomes" id="UP001642484"/>
    </source>
</evidence>
<dbReference type="Pfam" id="PF12796">
    <property type="entry name" value="Ank_2"/>
    <property type="match status" value="1"/>
</dbReference>
<feature type="repeat" description="ANK" evidence="3">
    <location>
        <begin position="134"/>
        <end position="158"/>
    </location>
</feature>
<dbReference type="SUPFAM" id="SSF48403">
    <property type="entry name" value="Ankyrin repeat"/>
    <property type="match status" value="1"/>
</dbReference>
<dbReference type="InterPro" id="IPR002110">
    <property type="entry name" value="Ankyrin_rpt"/>
</dbReference>
<name>A0ABP0PNN8_9DINO</name>
<dbReference type="Proteomes" id="UP001642484">
    <property type="component" value="Unassembled WGS sequence"/>
</dbReference>
<reference evidence="4 5" key="1">
    <citation type="submission" date="2024-02" db="EMBL/GenBank/DDBJ databases">
        <authorList>
            <person name="Chen Y."/>
            <person name="Shah S."/>
            <person name="Dougan E. K."/>
            <person name="Thang M."/>
            <person name="Chan C."/>
        </authorList>
    </citation>
    <scope>NUCLEOTIDE SEQUENCE [LARGE SCALE GENOMIC DNA]</scope>
</reference>
<accession>A0ABP0PNN8</accession>